<dbReference type="SUPFAM" id="SSF52440">
    <property type="entry name" value="PreATP-grasp domain"/>
    <property type="match status" value="1"/>
</dbReference>
<evidence type="ECO:0000256" key="7">
    <source>
        <dbReference type="ARBA" id="ARBA00023211"/>
    </source>
</evidence>
<evidence type="ECO:0000256" key="8">
    <source>
        <dbReference type="HAMAP-Rule" id="MF_01928"/>
    </source>
</evidence>
<evidence type="ECO:0000256" key="5">
    <source>
        <dbReference type="ARBA" id="ARBA00022755"/>
    </source>
</evidence>
<evidence type="ECO:0000256" key="9">
    <source>
        <dbReference type="RuleBase" id="RU361200"/>
    </source>
</evidence>
<dbReference type="InterPro" id="IPR011054">
    <property type="entry name" value="Rudment_hybrid_motif"/>
</dbReference>
<evidence type="ECO:0000259" key="10">
    <source>
        <dbReference type="PROSITE" id="PS50975"/>
    </source>
</evidence>
<evidence type="ECO:0000256" key="4">
    <source>
        <dbReference type="ARBA" id="ARBA00022741"/>
    </source>
</evidence>
<dbReference type="UniPathway" id="UPA00074">
    <property type="reaction ID" value="UER00942"/>
</dbReference>
<dbReference type="AlphaFoldDB" id="A0A1D7TTE7"/>
<feature type="binding site" evidence="8">
    <location>
        <position position="157"/>
    </location>
    <ligand>
        <name>ATP</name>
        <dbReference type="ChEBI" id="CHEBI:30616"/>
    </ligand>
</feature>
<comment type="pathway">
    <text evidence="8 9">Purine metabolism; IMP biosynthesis via de novo pathway; 5-amino-1-(5-phospho-D-ribosyl)imidazole-4-carboxylate from 5-amino-1-(5-phospho-D-ribosyl)imidazole (N5-CAIR route): step 1/2.</text>
</comment>
<evidence type="ECO:0000256" key="6">
    <source>
        <dbReference type="ARBA" id="ARBA00022840"/>
    </source>
</evidence>
<dbReference type="Pfam" id="PF02222">
    <property type="entry name" value="ATP-grasp"/>
    <property type="match status" value="1"/>
</dbReference>
<feature type="binding site" evidence="8">
    <location>
        <position position="117"/>
    </location>
    <ligand>
        <name>ATP</name>
        <dbReference type="ChEBI" id="CHEBI:30616"/>
    </ligand>
</feature>
<dbReference type="InterPro" id="IPR003135">
    <property type="entry name" value="ATP-grasp_carboxylate-amine"/>
</dbReference>
<dbReference type="Pfam" id="PF17769">
    <property type="entry name" value="PurK_C"/>
    <property type="match status" value="1"/>
</dbReference>
<dbReference type="Gene3D" id="3.40.50.20">
    <property type="match status" value="1"/>
</dbReference>
<comment type="function">
    <text evidence="8">Catalyzes the ATP-dependent conversion of 5-aminoimidazole ribonucleotide (AIR) and HCO(3)(-) to N5-carboxyaminoimidazole ribonucleotide (N5-CAIR).</text>
</comment>
<dbReference type="Pfam" id="PF22660">
    <property type="entry name" value="RS_preATP-grasp-like"/>
    <property type="match status" value="1"/>
</dbReference>
<evidence type="ECO:0000256" key="2">
    <source>
        <dbReference type="ARBA" id="ARBA00001946"/>
    </source>
</evidence>
<dbReference type="InterPro" id="IPR016185">
    <property type="entry name" value="PreATP-grasp_dom_sf"/>
</dbReference>
<evidence type="ECO:0000313" key="11">
    <source>
        <dbReference type="EMBL" id="AOO74229.1"/>
    </source>
</evidence>
<gene>
    <name evidence="8 9" type="primary">purK</name>
    <name evidence="11" type="ORF">BHF65_08360</name>
</gene>
<evidence type="ECO:0000256" key="1">
    <source>
        <dbReference type="ARBA" id="ARBA00001936"/>
    </source>
</evidence>
<feature type="domain" description="ATP-grasp" evidence="10">
    <location>
        <begin position="121"/>
        <end position="307"/>
    </location>
</feature>
<keyword evidence="5 8" id="KW-0658">Purine biosynthesis</keyword>
<dbReference type="PANTHER" id="PTHR11609">
    <property type="entry name" value="PURINE BIOSYNTHESIS PROTEIN 6/7, PUR6/7"/>
    <property type="match status" value="1"/>
</dbReference>
<organism evidence="11 12">
    <name type="scientific">Ligilactobacillus salivarius</name>
    <dbReference type="NCBI Taxonomy" id="1624"/>
    <lineage>
        <taxon>Bacteria</taxon>
        <taxon>Bacillati</taxon>
        <taxon>Bacillota</taxon>
        <taxon>Bacilli</taxon>
        <taxon>Lactobacillales</taxon>
        <taxon>Lactobacillaceae</taxon>
        <taxon>Ligilactobacillus</taxon>
    </lineage>
</organism>
<comment type="similarity">
    <text evidence="8 9">Belongs to the PurK/PurT family.</text>
</comment>
<dbReference type="InterPro" id="IPR054350">
    <property type="entry name" value="PurT/PurK_preATP-grasp"/>
</dbReference>
<reference evidence="11 12" key="1">
    <citation type="submission" date="2016-09" db="EMBL/GenBank/DDBJ databases">
        <title>Complete Genome Sequence of Lactobacillus salivarius Jin.</title>
        <authorList>
            <person name="Jin N."/>
            <person name="Li C."/>
            <person name="Wang M."/>
            <person name="Ren D."/>
            <person name="Di Y."/>
            <person name="Pan R."/>
            <person name="Du S."/>
            <person name="Lu H."/>
            <person name="Li X."/>
            <person name="Tian M."/>
        </authorList>
    </citation>
    <scope>NUCLEOTIDE SEQUENCE [LARGE SCALE GENOMIC DNA]</scope>
    <source>
        <strain evidence="11 12">CICC 23174</strain>
    </source>
</reference>
<keyword evidence="7" id="KW-0464">Manganese</keyword>
<dbReference type="NCBIfam" id="NF004675">
    <property type="entry name" value="PRK06019.1-1"/>
    <property type="match status" value="1"/>
</dbReference>
<proteinExistence type="inferred from homology"/>
<accession>A0A1D7TTE7</accession>
<dbReference type="EC" id="6.3.4.18" evidence="8 9"/>
<feature type="binding site" evidence="8">
    <location>
        <position position="223"/>
    </location>
    <ligand>
        <name>ATP</name>
        <dbReference type="ChEBI" id="CHEBI:30616"/>
    </ligand>
</feature>
<dbReference type="NCBIfam" id="NF004676">
    <property type="entry name" value="PRK06019.1-2"/>
    <property type="match status" value="1"/>
</dbReference>
<dbReference type="GO" id="GO:0034028">
    <property type="term" value="F:5-(carboxyamino)imidazole ribonucleotide synthase activity"/>
    <property type="evidence" value="ECO:0007669"/>
    <property type="project" value="UniProtKB-UniRule"/>
</dbReference>
<dbReference type="GO" id="GO:0006189">
    <property type="term" value="P:'de novo' IMP biosynthetic process"/>
    <property type="evidence" value="ECO:0007669"/>
    <property type="project" value="UniProtKB-UniRule"/>
</dbReference>
<dbReference type="EMBL" id="CP017107">
    <property type="protein sequence ID" value="AOO74229.1"/>
    <property type="molecule type" value="Genomic_DNA"/>
</dbReference>
<dbReference type="PANTHER" id="PTHR11609:SF5">
    <property type="entry name" value="PHOSPHORIBOSYLAMINOIMIDAZOLE CARBOXYLASE"/>
    <property type="match status" value="1"/>
</dbReference>
<dbReference type="FunFam" id="3.40.50.20:FF:000016">
    <property type="entry name" value="N5-carboxyaminoimidazole ribonucleotide synthase"/>
    <property type="match status" value="1"/>
</dbReference>
<sequence length="383" mass="42818">MMMQKRAVSNLDSMIMQGKTIGIIGGGQLGQMLSFSAKKAGMRVIILDPNPDCSAGQVSDEQIVAPYDDIDAIEELADKADVLTYEFENVDLNALENVSSKVEIPQGTELLRITKDRIREKTFLQKSGLKVAPFAEINKFSDLEKEINEIGYPAILKTCEGGYDGKGQLVLNSEKDLVEADEIIKLGQCILEGKINFQMECSVMVGRNLRGEITAFPVSENIHRNQILHESIVPARISSELQEKAKETAVKVAESLNLCGILGIEMFIGEDNEIYINELAPRPHNSGHYSIEACNFSQFDIHNRAICNWPLPKIELLKPVVMVNVLGQHVEKTQELIPKKPTWQFHDYSKGEIRVDRKMGHVTILTDDINKTLDEIASTHVWD</sequence>
<feature type="binding site" evidence="8">
    <location>
        <begin position="162"/>
        <end position="168"/>
    </location>
    <ligand>
        <name>ATP</name>
        <dbReference type="ChEBI" id="CHEBI:30616"/>
    </ligand>
</feature>
<comment type="cofactor">
    <cofactor evidence="2">
        <name>Mg(2+)</name>
        <dbReference type="ChEBI" id="CHEBI:18420"/>
    </cofactor>
</comment>
<dbReference type="InterPro" id="IPR040686">
    <property type="entry name" value="PurK_C"/>
</dbReference>
<dbReference type="NCBIfam" id="NF004679">
    <property type="entry name" value="PRK06019.1-5"/>
    <property type="match status" value="1"/>
</dbReference>
<keyword evidence="4 8" id="KW-0547">Nucleotide-binding</keyword>
<dbReference type="NCBIfam" id="TIGR01161">
    <property type="entry name" value="purK"/>
    <property type="match status" value="1"/>
</dbReference>
<evidence type="ECO:0000256" key="3">
    <source>
        <dbReference type="ARBA" id="ARBA00022598"/>
    </source>
</evidence>
<keyword evidence="3 8" id="KW-0436">Ligase</keyword>
<protein>
    <recommendedName>
        <fullName evidence="8 9">N5-carboxyaminoimidazole ribonucleotide synthase</fullName>
        <shortName evidence="8 9">N5-CAIR synthase</shortName>
        <ecNumber evidence="8 9">6.3.4.18</ecNumber>
    </recommendedName>
    <alternativeName>
        <fullName evidence="8 9">5-(carboxyamino)imidazole ribonucleotide synthetase</fullName>
    </alternativeName>
</protein>
<dbReference type="InterPro" id="IPR005875">
    <property type="entry name" value="PurK"/>
</dbReference>
<evidence type="ECO:0000313" key="12">
    <source>
        <dbReference type="Proteomes" id="UP000094723"/>
    </source>
</evidence>
<dbReference type="HAMAP" id="MF_01928">
    <property type="entry name" value="PurK"/>
    <property type="match status" value="1"/>
</dbReference>
<dbReference type="SUPFAM" id="SSF56059">
    <property type="entry name" value="Glutathione synthetase ATP-binding domain-like"/>
    <property type="match status" value="1"/>
</dbReference>
<dbReference type="FunFam" id="3.30.1490.20:FF:000015">
    <property type="entry name" value="N5-carboxyaminoimidazole ribonucleotide synthase"/>
    <property type="match status" value="1"/>
</dbReference>
<dbReference type="GO" id="GO:0005524">
    <property type="term" value="F:ATP binding"/>
    <property type="evidence" value="ECO:0007669"/>
    <property type="project" value="UniProtKB-UniRule"/>
</dbReference>
<dbReference type="GO" id="GO:0046872">
    <property type="term" value="F:metal ion binding"/>
    <property type="evidence" value="ECO:0007669"/>
    <property type="project" value="InterPro"/>
</dbReference>
<comment type="cofactor">
    <cofactor evidence="1">
        <name>Mn(2+)</name>
        <dbReference type="ChEBI" id="CHEBI:29035"/>
    </cofactor>
</comment>
<dbReference type="Gene3D" id="3.30.470.20">
    <property type="entry name" value="ATP-grasp fold, B domain"/>
    <property type="match status" value="1"/>
</dbReference>
<dbReference type="InterPro" id="IPR013815">
    <property type="entry name" value="ATP_grasp_subdomain_1"/>
</dbReference>
<dbReference type="GO" id="GO:0004638">
    <property type="term" value="F:phosphoribosylaminoimidazole carboxylase activity"/>
    <property type="evidence" value="ECO:0007669"/>
    <property type="project" value="InterPro"/>
</dbReference>
<dbReference type="FunFam" id="3.30.470.20:FF:000029">
    <property type="entry name" value="N5-carboxyaminoimidazole ribonucleotide synthase"/>
    <property type="match status" value="1"/>
</dbReference>
<name>A0A1D7TTE7_9LACO</name>
<dbReference type="SUPFAM" id="SSF51246">
    <property type="entry name" value="Rudiment single hybrid motif"/>
    <property type="match status" value="1"/>
</dbReference>
<dbReference type="PROSITE" id="PS50975">
    <property type="entry name" value="ATP_GRASP"/>
    <property type="match status" value="1"/>
</dbReference>
<dbReference type="GO" id="GO:0005829">
    <property type="term" value="C:cytosol"/>
    <property type="evidence" value="ECO:0007669"/>
    <property type="project" value="TreeGrafter"/>
</dbReference>
<dbReference type="Gene3D" id="3.30.1490.20">
    <property type="entry name" value="ATP-grasp fold, A domain"/>
    <property type="match status" value="1"/>
</dbReference>
<comment type="subunit">
    <text evidence="8 9">Homodimer.</text>
</comment>
<comment type="catalytic activity">
    <reaction evidence="8 9">
        <text>5-amino-1-(5-phospho-beta-D-ribosyl)imidazole + hydrogencarbonate + ATP = 5-carboxyamino-1-(5-phospho-D-ribosyl)imidazole + ADP + phosphate + 2 H(+)</text>
        <dbReference type="Rhea" id="RHEA:19317"/>
        <dbReference type="ChEBI" id="CHEBI:15378"/>
        <dbReference type="ChEBI" id="CHEBI:17544"/>
        <dbReference type="ChEBI" id="CHEBI:30616"/>
        <dbReference type="ChEBI" id="CHEBI:43474"/>
        <dbReference type="ChEBI" id="CHEBI:58730"/>
        <dbReference type="ChEBI" id="CHEBI:137981"/>
        <dbReference type="ChEBI" id="CHEBI:456216"/>
        <dbReference type="EC" id="6.3.4.18"/>
    </reaction>
</comment>
<comment type="function">
    <text evidence="9">Catalyzes the ATP-dependent conversion of 5-aminoimidazole ribonucleotide (AIR) and HCO(3)- to N5-carboxyaminoimidazole ribonucleotide (N5-CAIR).</text>
</comment>
<keyword evidence="6 8" id="KW-0067">ATP-binding</keyword>
<feature type="binding site" evidence="8">
    <location>
        <begin position="192"/>
        <end position="195"/>
    </location>
    <ligand>
        <name>ATP</name>
        <dbReference type="ChEBI" id="CHEBI:30616"/>
    </ligand>
</feature>
<feature type="binding site" evidence="8">
    <location>
        <position position="200"/>
    </location>
    <ligand>
        <name>ATP</name>
        <dbReference type="ChEBI" id="CHEBI:30616"/>
    </ligand>
</feature>
<dbReference type="InterPro" id="IPR011761">
    <property type="entry name" value="ATP-grasp"/>
</dbReference>
<dbReference type="Proteomes" id="UP000094723">
    <property type="component" value="Chromosome"/>
</dbReference>
<feature type="binding site" evidence="8">
    <location>
        <begin position="277"/>
        <end position="278"/>
    </location>
    <ligand>
        <name>ATP</name>
        <dbReference type="ChEBI" id="CHEBI:30616"/>
    </ligand>
</feature>